<dbReference type="PANTHER" id="PTHR36932">
    <property type="entry name" value="CAPSULAR POLYSACCHARIDE BIOSYNTHESIS PROTEIN"/>
    <property type="match status" value="1"/>
</dbReference>
<dbReference type="STRING" id="1333662.LPB303_04190"/>
<dbReference type="Gene3D" id="3.40.50.12780">
    <property type="entry name" value="N-terminal domain of ligase-like"/>
    <property type="match status" value="1"/>
</dbReference>
<evidence type="ECO:0000313" key="1">
    <source>
        <dbReference type="EMBL" id="OAD46121.1"/>
    </source>
</evidence>
<accession>A0A176TEQ4</accession>
<dbReference type="PANTHER" id="PTHR36932:SF1">
    <property type="entry name" value="CAPSULAR POLYSACCHARIDE BIOSYNTHESIS PROTEIN"/>
    <property type="match status" value="1"/>
</dbReference>
<evidence type="ECO:0000313" key="2">
    <source>
        <dbReference type="Proteomes" id="UP000076923"/>
    </source>
</evidence>
<reference evidence="1 2" key="1">
    <citation type="submission" date="2016-02" db="EMBL/GenBank/DDBJ databases">
        <title>Draft genome sequence of Polaribacter atrinae KACC17473.</title>
        <authorList>
            <person name="Shin S.-K."/>
            <person name="Yi H."/>
        </authorList>
    </citation>
    <scope>NUCLEOTIDE SEQUENCE [LARGE SCALE GENOMIC DNA]</scope>
    <source>
        <strain evidence="1 2">KACC 17473</strain>
    </source>
</reference>
<gene>
    <name evidence="1" type="ORF">LPB303_04190</name>
</gene>
<dbReference type="InterPro" id="IPR053158">
    <property type="entry name" value="CapK_Type1_Caps_Biosynth"/>
</dbReference>
<dbReference type="SUPFAM" id="SSF56801">
    <property type="entry name" value="Acetyl-CoA synthetase-like"/>
    <property type="match status" value="1"/>
</dbReference>
<organism evidence="1 2">
    <name type="scientific">Polaribacter atrinae</name>
    <dbReference type="NCBI Taxonomy" id="1333662"/>
    <lineage>
        <taxon>Bacteria</taxon>
        <taxon>Pseudomonadati</taxon>
        <taxon>Bacteroidota</taxon>
        <taxon>Flavobacteriia</taxon>
        <taxon>Flavobacteriales</taxon>
        <taxon>Flavobacteriaceae</taxon>
    </lineage>
</organism>
<dbReference type="AlphaFoldDB" id="A0A176TEQ4"/>
<comment type="caution">
    <text evidence="1">The sequence shown here is derived from an EMBL/GenBank/DDBJ whole genome shotgun (WGS) entry which is preliminary data.</text>
</comment>
<keyword evidence="2" id="KW-1185">Reference proteome</keyword>
<protein>
    <submittedName>
        <fullName evidence="1">Uncharacterized protein</fullName>
    </submittedName>
</protein>
<dbReference type="Proteomes" id="UP000076923">
    <property type="component" value="Unassembled WGS sequence"/>
</dbReference>
<dbReference type="InterPro" id="IPR042099">
    <property type="entry name" value="ANL_N_sf"/>
</dbReference>
<dbReference type="RefSeq" id="WP_068448420.1">
    <property type="nucleotide sequence ID" value="NZ_CP150660.1"/>
</dbReference>
<proteinExistence type="predicted"/>
<dbReference type="OrthoDB" id="580775at2"/>
<sequence length="442" mass="51313">MIYNKLIESIILPIGDFFLKTTYIKRLKYWRSIDSLSLKDINKVQKKSLQRVLELANKKLKLYEQIKFEGDDPYIWLKEFPILTKKKLNENIDNLLTEDKKGLHKFSTSGSSGIRAEIYMNNEDLSSFRAGNTRWWEWGGYKIGDNLLQTGMTPNRKALKGIKDVLFKTLYVSAFALSEEQMYKILNKVKDKNYYLLGYASSLNILAEFAIDKGIPIEFNSVISLGDKLFSHYKKNIKKAFNSNIIETYGSSEGFLIACQYDLDYLYINSAQVYLELLDENNRPVEDGEIGYVVVTRLDNSAMPLIRYKIGDLAIKLPKEEYPTSRKLDYPLLKKVIGRDTDVVILPDNRKLIVHSFTGIFEYFEEIKQFKVIQYNNLGITIEYVKGKNYQTEVLDKILKKLQAIILDFNFKIYFKEVLEIKATKSGKPQIVESHIKSLKNE</sequence>
<dbReference type="EMBL" id="LVWE01000005">
    <property type="protein sequence ID" value="OAD46121.1"/>
    <property type="molecule type" value="Genomic_DNA"/>
</dbReference>
<name>A0A176TEQ4_9FLAO</name>